<dbReference type="EMBL" id="GG698914">
    <property type="protein sequence ID" value="EEU38717.1"/>
    <property type="molecule type" value="Genomic_DNA"/>
</dbReference>
<protein>
    <submittedName>
        <fullName evidence="1">Uncharacterized protein</fullName>
    </submittedName>
</protein>
<proteinExistence type="predicted"/>
<dbReference type="HOGENOM" id="CLU_1971117_0_0_1"/>
<gene>
    <name evidence="1" type="ORF">NECHADRAFT_83133</name>
</gene>
<dbReference type="VEuPathDB" id="FungiDB:NECHADRAFT_83133"/>
<dbReference type="KEGG" id="nhe:NECHADRAFT_83133"/>
<dbReference type="InParanoid" id="C7ZB18"/>
<dbReference type="Proteomes" id="UP000005206">
    <property type="component" value="Chromosome 7"/>
</dbReference>
<keyword evidence="2" id="KW-1185">Reference proteome</keyword>
<dbReference type="OrthoDB" id="10530904at2759"/>
<evidence type="ECO:0000313" key="1">
    <source>
        <dbReference type="EMBL" id="EEU38717.1"/>
    </source>
</evidence>
<dbReference type="RefSeq" id="XP_003044430.1">
    <property type="nucleotide sequence ID" value="XM_003044384.1"/>
</dbReference>
<dbReference type="GeneID" id="9670738"/>
<dbReference type="AlphaFoldDB" id="C7ZB18"/>
<accession>C7ZB18</accession>
<evidence type="ECO:0000313" key="2">
    <source>
        <dbReference type="Proteomes" id="UP000005206"/>
    </source>
</evidence>
<name>C7ZB18_FUSV7</name>
<organism evidence="1 2">
    <name type="scientific">Fusarium vanettenii (strain ATCC MYA-4622 / CBS 123669 / FGSC 9596 / NRRL 45880 / 77-13-4)</name>
    <name type="common">Fusarium solani subsp. pisi</name>
    <dbReference type="NCBI Taxonomy" id="660122"/>
    <lineage>
        <taxon>Eukaryota</taxon>
        <taxon>Fungi</taxon>
        <taxon>Dikarya</taxon>
        <taxon>Ascomycota</taxon>
        <taxon>Pezizomycotina</taxon>
        <taxon>Sordariomycetes</taxon>
        <taxon>Hypocreomycetidae</taxon>
        <taxon>Hypocreales</taxon>
        <taxon>Nectriaceae</taxon>
        <taxon>Fusarium</taxon>
        <taxon>Fusarium solani species complex</taxon>
        <taxon>Fusarium vanettenii</taxon>
    </lineage>
</organism>
<sequence>MSSKKKDVKRCLPSNHRQTNDRSILLITVSRVKSTRTTNRVWAGAHDHQNITRSSRETASSHIFTAFIKFRYSYLVSFEQDEEECEHLKSKTPNKCKLAIIIKQKSVDPQQCHKCEEKLRKKKKPAK</sequence>
<reference evidence="1 2" key="1">
    <citation type="journal article" date="2009" name="PLoS Genet.">
        <title>The genome of Nectria haematococca: contribution of supernumerary chromosomes to gene expansion.</title>
        <authorList>
            <person name="Coleman J.J."/>
            <person name="Rounsley S.D."/>
            <person name="Rodriguez-Carres M."/>
            <person name="Kuo A."/>
            <person name="Wasmann C.C."/>
            <person name="Grimwood J."/>
            <person name="Schmutz J."/>
            <person name="Taga M."/>
            <person name="White G.J."/>
            <person name="Zhou S."/>
            <person name="Schwartz D.C."/>
            <person name="Freitag M."/>
            <person name="Ma L.J."/>
            <person name="Danchin E.G."/>
            <person name="Henrissat B."/>
            <person name="Coutinho P.M."/>
            <person name="Nelson D.R."/>
            <person name="Straney D."/>
            <person name="Napoli C.A."/>
            <person name="Barker B.M."/>
            <person name="Gribskov M."/>
            <person name="Rep M."/>
            <person name="Kroken S."/>
            <person name="Molnar I."/>
            <person name="Rensing C."/>
            <person name="Kennell J.C."/>
            <person name="Zamora J."/>
            <person name="Farman M.L."/>
            <person name="Selker E.U."/>
            <person name="Salamov A."/>
            <person name="Shapiro H."/>
            <person name="Pangilinan J."/>
            <person name="Lindquist E."/>
            <person name="Lamers C."/>
            <person name="Grigoriev I.V."/>
            <person name="Geiser D.M."/>
            <person name="Covert S.F."/>
            <person name="Temporini E."/>
            <person name="Vanetten H.D."/>
        </authorList>
    </citation>
    <scope>NUCLEOTIDE SEQUENCE [LARGE SCALE GENOMIC DNA]</scope>
    <source>
        <strain evidence="2">ATCC MYA-4622 / CBS 123669 / FGSC 9596 / NRRL 45880 / 77-13-4</strain>
    </source>
</reference>